<evidence type="ECO:0000259" key="6">
    <source>
        <dbReference type="PROSITE" id="PS50966"/>
    </source>
</evidence>
<sequence length="632" mass="71750">MIITGVKMASSEEEWNDPFAALNEPFAGLNEMDFELHGIYMDHEPEHEFVSTLDKCKDNFLNVLLNDANLRNASMSDEMRARVYHENDWESDKDDEEEVQPKYRVHDPNIKRDNMEPKLGDIFESAEQLKFCVANYVVSHGYQIYFAKCDSVRIVAKCGKRNEDNQCPFRLHAAWMYKESQGLVFESRFNYESFKVYLEARTCTCRLWNLSGIPFVHANAAINYIHKTADGYINECFSKNRFIECYQSNIMPVNGSNLWEQTPFQKPLPPIARRMPGRPATKRRRHSSEKETKFATARVKVLHKQSCTSETKPRVPHAPKKIGSPRKNQEEHESATTKTPINQNVDPNQASGSRRKTRRRSTETSNEPNQPTAQRRKINNRRGGGRAGGKGKKHVDEGQVQIEGQKLVGEGKNQDEGQNQQNGQQEVDEGMDGINEILRDIQEEEPEFLEGNADDVIPEKIQLNEEDVAMLLESGYSIGEIEGSKGIAMPLDDMAPVELELQDQEGHPDDVEVFADDEVDDVQVDEVVDDVQVDDVEVVNDVQVDEVVDDVQVDDVEVFADDEGVDEVQVEAGIESAVEGVDDIVNNLPNLSTKPVHRKRKPSERILKLKLKKTMYDKYGSGSSTTKPFKLD</sequence>
<keyword evidence="3" id="KW-0862">Zinc</keyword>
<dbReference type="PROSITE" id="PS50966">
    <property type="entry name" value="ZF_SWIM"/>
    <property type="match status" value="1"/>
</dbReference>
<dbReference type="EMBL" id="CAKMRJ010005745">
    <property type="protein sequence ID" value="CAH1452793.1"/>
    <property type="molecule type" value="Genomic_DNA"/>
</dbReference>
<feature type="domain" description="SWIM-type" evidence="6">
    <location>
        <begin position="194"/>
        <end position="226"/>
    </location>
</feature>
<dbReference type="GO" id="GO:0008270">
    <property type="term" value="F:zinc ion binding"/>
    <property type="evidence" value="ECO:0007669"/>
    <property type="project" value="UniProtKB-KW"/>
</dbReference>
<gene>
    <name evidence="7" type="ORF">LVIROSA_LOCUS38080</name>
</gene>
<evidence type="ECO:0000313" key="7">
    <source>
        <dbReference type="EMBL" id="CAH1452793.1"/>
    </source>
</evidence>
<evidence type="ECO:0000256" key="4">
    <source>
        <dbReference type="PROSITE-ProRule" id="PRU00325"/>
    </source>
</evidence>
<dbReference type="InterPro" id="IPR007527">
    <property type="entry name" value="Znf_SWIM"/>
</dbReference>
<accession>A0AAU9PRV8</accession>
<evidence type="ECO:0000313" key="8">
    <source>
        <dbReference type="Proteomes" id="UP001157418"/>
    </source>
</evidence>
<evidence type="ECO:0000256" key="5">
    <source>
        <dbReference type="SAM" id="MobiDB-lite"/>
    </source>
</evidence>
<keyword evidence="8" id="KW-1185">Reference proteome</keyword>
<organism evidence="7 8">
    <name type="scientific">Lactuca virosa</name>
    <dbReference type="NCBI Taxonomy" id="75947"/>
    <lineage>
        <taxon>Eukaryota</taxon>
        <taxon>Viridiplantae</taxon>
        <taxon>Streptophyta</taxon>
        <taxon>Embryophyta</taxon>
        <taxon>Tracheophyta</taxon>
        <taxon>Spermatophyta</taxon>
        <taxon>Magnoliopsida</taxon>
        <taxon>eudicotyledons</taxon>
        <taxon>Gunneridae</taxon>
        <taxon>Pentapetalae</taxon>
        <taxon>asterids</taxon>
        <taxon>campanulids</taxon>
        <taxon>Asterales</taxon>
        <taxon>Asteraceae</taxon>
        <taxon>Cichorioideae</taxon>
        <taxon>Cichorieae</taxon>
        <taxon>Lactucinae</taxon>
        <taxon>Lactuca</taxon>
    </lineage>
</organism>
<dbReference type="AlphaFoldDB" id="A0AAU9PRV8"/>
<feature type="compositionally biased region" description="Polar residues" evidence="5">
    <location>
        <begin position="336"/>
        <end position="352"/>
    </location>
</feature>
<evidence type="ECO:0000256" key="2">
    <source>
        <dbReference type="ARBA" id="ARBA00022771"/>
    </source>
</evidence>
<dbReference type="SMART" id="SM00575">
    <property type="entry name" value="ZnF_PMZ"/>
    <property type="match status" value="1"/>
</dbReference>
<feature type="compositionally biased region" description="Basic residues" evidence="5">
    <location>
        <begin position="314"/>
        <end position="324"/>
    </location>
</feature>
<evidence type="ECO:0000256" key="3">
    <source>
        <dbReference type="ARBA" id="ARBA00022833"/>
    </source>
</evidence>
<keyword evidence="2 4" id="KW-0863">Zinc-finger</keyword>
<dbReference type="PANTHER" id="PTHR31973:SF187">
    <property type="entry name" value="MUTATOR TRANSPOSASE MUDRA PROTEIN"/>
    <property type="match status" value="1"/>
</dbReference>
<proteinExistence type="predicted"/>
<reference evidence="7 8" key="1">
    <citation type="submission" date="2022-01" db="EMBL/GenBank/DDBJ databases">
        <authorList>
            <person name="Xiong W."/>
            <person name="Schranz E."/>
        </authorList>
    </citation>
    <scope>NUCLEOTIDE SEQUENCE [LARGE SCALE GENOMIC DNA]</scope>
</reference>
<feature type="region of interest" description="Disordered" evidence="5">
    <location>
        <begin position="265"/>
        <end position="399"/>
    </location>
</feature>
<feature type="compositionally biased region" description="Basic residues" evidence="5">
    <location>
        <begin position="374"/>
        <end position="393"/>
    </location>
</feature>
<protein>
    <recommendedName>
        <fullName evidence="6">SWIM-type domain-containing protein</fullName>
    </recommendedName>
</protein>
<dbReference type="InterPro" id="IPR006564">
    <property type="entry name" value="Znf_PMZ"/>
</dbReference>
<dbReference type="Proteomes" id="UP001157418">
    <property type="component" value="Unassembled WGS sequence"/>
</dbReference>
<name>A0AAU9PRV8_9ASTR</name>
<comment type="caution">
    <text evidence="7">The sequence shown here is derived from an EMBL/GenBank/DDBJ whole genome shotgun (WGS) entry which is preliminary data.</text>
</comment>
<dbReference type="PANTHER" id="PTHR31973">
    <property type="entry name" value="POLYPROTEIN, PUTATIVE-RELATED"/>
    <property type="match status" value="1"/>
</dbReference>
<evidence type="ECO:0000256" key="1">
    <source>
        <dbReference type="ARBA" id="ARBA00022723"/>
    </source>
</evidence>
<keyword evidence="1" id="KW-0479">Metal-binding</keyword>